<evidence type="ECO:0000313" key="4">
    <source>
        <dbReference type="Proteomes" id="UP001497457"/>
    </source>
</evidence>
<evidence type="ECO:0000256" key="1">
    <source>
        <dbReference type="ARBA" id="ARBA00022679"/>
    </source>
</evidence>
<dbReference type="PANTHER" id="PTHR31896:SF37">
    <property type="entry name" value="OS07G0142700 PROTEIN"/>
    <property type="match status" value="1"/>
</dbReference>
<evidence type="ECO:0000313" key="3">
    <source>
        <dbReference type="EMBL" id="CAL5036798.1"/>
    </source>
</evidence>
<dbReference type="PANTHER" id="PTHR31896">
    <property type="entry name" value="FAMILY REGULATORY PROTEIN, PUTATIVE (AFU_ORTHOLOGUE AFUA_3G14730)-RELATED"/>
    <property type="match status" value="1"/>
</dbReference>
<dbReference type="Proteomes" id="UP001497457">
    <property type="component" value="Chromosome 33rd"/>
</dbReference>
<dbReference type="InterPro" id="IPR051283">
    <property type="entry name" value="Sec_Metabolite_Acyltrans"/>
</dbReference>
<evidence type="ECO:0008006" key="5">
    <source>
        <dbReference type="Google" id="ProtNLM"/>
    </source>
</evidence>
<organism evidence="3 4">
    <name type="scientific">Urochloa decumbens</name>
    <dbReference type="NCBI Taxonomy" id="240449"/>
    <lineage>
        <taxon>Eukaryota</taxon>
        <taxon>Viridiplantae</taxon>
        <taxon>Streptophyta</taxon>
        <taxon>Embryophyta</taxon>
        <taxon>Tracheophyta</taxon>
        <taxon>Spermatophyta</taxon>
        <taxon>Magnoliopsida</taxon>
        <taxon>Liliopsida</taxon>
        <taxon>Poales</taxon>
        <taxon>Poaceae</taxon>
        <taxon>PACMAD clade</taxon>
        <taxon>Panicoideae</taxon>
        <taxon>Panicodae</taxon>
        <taxon>Paniceae</taxon>
        <taxon>Melinidinae</taxon>
        <taxon>Urochloa</taxon>
    </lineage>
</organism>
<keyword evidence="4" id="KW-1185">Reference proteome</keyword>
<dbReference type="Gene3D" id="3.30.559.10">
    <property type="entry name" value="Chloramphenicol acetyltransferase-like domain"/>
    <property type="match status" value="2"/>
</dbReference>
<reference evidence="4" key="1">
    <citation type="submission" date="2024-06" db="EMBL/GenBank/DDBJ databases">
        <authorList>
            <person name="Ryan C."/>
        </authorList>
    </citation>
    <scope>NUCLEOTIDE SEQUENCE [LARGE SCALE GENOMIC DNA]</scope>
</reference>
<feature type="region of interest" description="Disordered" evidence="2">
    <location>
        <begin position="1"/>
        <end position="20"/>
    </location>
</feature>
<dbReference type="EMBL" id="OZ075143">
    <property type="protein sequence ID" value="CAL5036798.1"/>
    <property type="molecule type" value="Genomic_DNA"/>
</dbReference>
<keyword evidence="1" id="KW-0808">Transferase</keyword>
<reference evidence="3 4" key="2">
    <citation type="submission" date="2024-10" db="EMBL/GenBank/DDBJ databases">
        <authorList>
            <person name="Ryan C."/>
        </authorList>
    </citation>
    <scope>NUCLEOTIDE SEQUENCE [LARGE SCALE GENOMIC DNA]</scope>
</reference>
<proteinExistence type="predicted"/>
<evidence type="ECO:0000256" key="2">
    <source>
        <dbReference type="SAM" id="MobiDB-lite"/>
    </source>
</evidence>
<dbReference type="GO" id="GO:0016747">
    <property type="term" value="F:acyltransferase activity, transferring groups other than amino-acyl groups"/>
    <property type="evidence" value="ECO:0007669"/>
    <property type="project" value="UniProtKB-ARBA"/>
</dbReference>
<name>A0ABC9DCG2_9POAL</name>
<sequence>MPPAAAVRVASRRTVKPPPRPRERIALTSWDLALLPADYLQYGLLFAPPPFSTAHLVDHLQAALASALAVYYPVAGRLTTDQHLDAKGEQVVGCSVSVDCDGQGAEIVLAVADGVAIADVVPPDADVPTAVIRSFFPLDGAVNYEGHELPLFAVQVTELDDGVFVGFAYNHALSDGAALWDFLNAWAKIARLRLAPPELESGAPRAPVFERWSPDAGVAAPVVLPYADLAGIVIVKRPSPPPPPPELRERVLHFSPESLAALKERARQELVAAGDDAGAAAAVTKFQALSSLLWRCVARPRRLAPEQETACRFAIDNRNRLRPPLPTGYFGNSVYTVSTESVAAPELLVPPGRLGWAAAAVGRAVEAHTDAAIRARMAAWKAEPALVPVPAAVAALHRNGVVIVGSPRFNVYGCDFGWGKPLAVRSGRAAKYDGRVTLFPGREGGVDAEVALAPEHMAAVERDGELWAAVTPDAASHQLPRKLDHY</sequence>
<dbReference type="InterPro" id="IPR023213">
    <property type="entry name" value="CAT-like_dom_sf"/>
</dbReference>
<dbReference type="AlphaFoldDB" id="A0ABC9DCG2"/>
<gene>
    <name evidence="3" type="ORF">URODEC1_LOCUS84130</name>
</gene>
<dbReference type="Pfam" id="PF02458">
    <property type="entry name" value="Transferase"/>
    <property type="match status" value="1"/>
</dbReference>
<accession>A0ABC9DCG2</accession>
<protein>
    <recommendedName>
        <fullName evidence="5">Acetyltransferase</fullName>
    </recommendedName>
</protein>